<evidence type="ECO:0000313" key="3">
    <source>
        <dbReference type="Proteomes" id="UP001605036"/>
    </source>
</evidence>
<keyword evidence="3" id="KW-1185">Reference proteome</keyword>
<comment type="caution">
    <text evidence="2">The sequence shown here is derived from an EMBL/GenBank/DDBJ whole genome shotgun (WGS) entry which is preliminary data.</text>
</comment>
<dbReference type="AlphaFoldDB" id="A0ABD1XTK8"/>
<proteinExistence type="predicted"/>
<reference evidence="2 3" key="1">
    <citation type="submission" date="2024-09" db="EMBL/GenBank/DDBJ databases">
        <title>Chromosome-scale assembly of Riccia fluitans.</title>
        <authorList>
            <person name="Paukszto L."/>
            <person name="Sawicki J."/>
            <person name="Karawczyk K."/>
            <person name="Piernik-Szablinska J."/>
            <person name="Szczecinska M."/>
            <person name="Mazdziarz M."/>
        </authorList>
    </citation>
    <scope>NUCLEOTIDE SEQUENCE [LARGE SCALE GENOMIC DNA]</scope>
    <source>
        <strain evidence="2">Rf_01</strain>
        <tissue evidence="2">Aerial parts of the thallus</tissue>
    </source>
</reference>
<accession>A0ABD1XTK8</accession>
<name>A0ABD1XTK8_9MARC</name>
<gene>
    <name evidence="2" type="ORF">R1flu_023929</name>
</gene>
<protein>
    <submittedName>
        <fullName evidence="2">Uncharacterized protein</fullName>
    </submittedName>
</protein>
<evidence type="ECO:0000313" key="2">
    <source>
        <dbReference type="EMBL" id="KAL2612237.1"/>
    </source>
</evidence>
<organism evidence="2 3">
    <name type="scientific">Riccia fluitans</name>
    <dbReference type="NCBI Taxonomy" id="41844"/>
    <lineage>
        <taxon>Eukaryota</taxon>
        <taxon>Viridiplantae</taxon>
        <taxon>Streptophyta</taxon>
        <taxon>Embryophyta</taxon>
        <taxon>Marchantiophyta</taxon>
        <taxon>Marchantiopsida</taxon>
        <taxon>Marchantiidae</taxon>
        <taxon>Marchantiales</taxon>
        <taxon>Ricciaceae</taxon>
        <taxon>Riccia</taxon>
    </lineage>
</organism>
<dbReference type="Proteomes" id="UP001605036">
    <property type="component" value="Unassembled WGS sequence"/>
</dbReference>
<dbReference type="EMBL" id="JBHFFA010000007">
    <property type="protein sequence ID" value="KAL2612237.1"/>
    <property type="molecule type" value="Genomic_DNA"/>
</dbReference>
<evidence type="ECO:0000256" key="1">
    <source>
        <dbReference type="SAM" id="MobiDB-lite"/>
    </source>
</evidence>
<sequence length="82" mass="9807">MDDARGDEGHLAKKEILLCLKDKDKDKEKERERERRKDKDKDKDEERDKDKEKSKGEKETIQDRSETGNNHVHKEEKKSLTK</sequence>
<feature type="region of interest" description="Disordered" evidence="1">
    <location>
        <begin position="1"/>
        <end position="82"/>
    </location>
</feature>